<dbReference type="Proteomes" id="UP000294835">
    <property type="component" value="Unassembled WGS sequence"/>
</dbReference>
<protein>
    <recommendedName>
        <fullName evidence="1">DUF6314 domain-containing protein</fullName>
    </recommendedName>
</protein>
<feature type="domain" description="DUF6314" evidence="1">
    <location>
        <begin position="7"/>
        <end position="134"/>
    </location>
</feature>
<name>A0A4V6NR18_9RHOB</name>
<dbReference type="InterPro" id="IPR045632">
    <property type="entry name" value="DUF6314"/>
</dbReference>
<keyword evidence="3" id="KW-1185">Reference proteome</keyword>
<dbReference type="Pfam" id="PF19834">
    <property type="entry name" value="DUF6314"/>
    <property type="match status" value="1"/>
</dbReference>
<dbReference type="RefSeq" id="WP_132461497.1">
    <property type="nucleotide sequence ID" value="NZ_SLXP01000003.1"/>
</dbReference>
<reference evidence="2 3" key="1">
    <citation type="submission" date="2019-03" db="EMBL/GenBank/DDBJ databases">
        <title>Genomic Encyclopedia of Type Strains, Phase IV (KMG-IV): sequencing the most valuable type-strain genomes for metagenomic binning, comparative biology and taxonomic classification.</title>
        <authorList>
            <person name="Goeker M."/>
        </authorList>
    </citation>
    <scope>NUCLEOTIDE SEQUENCE [LARGE SCALE GENOMIC DNA]</scope>
    <source>
        <strain evidence="2 3">DSM 18063</strain>
    </source>
</reference>
<proteinExistence type="predicted"/>
<comment type="caution">
    <text evidence="2">The sequence shown here is derived from an EMBL/GenBank/DDBJ whole genome shotgun (WGS) entry which is preliminary data.</text>
</comment>
<evidence type="ECO:0000313" key="2">
    <source>
        <dbReference type="EMBL" id="TCP42366.1"/>
    </source>
</evidence>
<organism evidence="2 3">
    <name type="scientific">Rhodovulum marinum</name>
    <dbReference type="NCBI Taxonomy" id="320662"/>
    <lineage>
        <taxon>Bacteria</taxon>
        <taxon>Pseudomonadati</taxon>
        <taxon>Pseudomonadota</taxon>
        <taxon>Alphaproteobacteria</taxon>
        <taxon>Rhodobacterales</taxon>
        <taxon>Paracoccaceae</taxon>
        <taxon>Rhodovulum</taxon>
    </lineage>
</organism>
<dbReference type="EMBL" id="SLXP01000003">
    <property type="protein sequence ID" value="TCP42366.1"/>
    <property type="molecule type" value="Genomic_DNA"/>
</dbReference>
<gene>
    <name evidence="2" type="ORF">EV662_103274</name>
</gene>
<sequence>MPELDAFLGEWRLSRVIADARAGHDATLEGRAVFTRGQGGLVQAESGTLNLPGQSPMTAERRYLWRAGRAGIDVLFEDGRFFHTLAPGTRAEAVHDCPPDRYEVAYDFAAWPRWTSLWRVTGPRKDYVMRSVYAPVGACAEGGAGAEDTSTI</sequence>
<dbReference type="OrthoDB" id="7351979at2"/>
<evidence type="ECO:0000259" key="1">
    <source>
        <dbReference type="Pfam" id="PF19834"/>
    </source>
</evidence>
<accession>A0A4V6NR18</accession>
<evidence type="ECO:0000313" key="3">
    <source>
        <dbReference type="Proteomes" id="UP000294835"/>
    </source>
</evidence>
<dbReference type="AlphaFoldDB" id="A0A4V6NR18"/>